<evidence type="ECO:0000313" key="1">
    <source>
        <dbReference type="EMBL" id="NKZ19045.1"/>
    </source>
</evidence>
<comment type="caution">
    <text evidence="1">The sequence shown here is derived from an EMBL/GenBank/DDBJ whole genome shotgun (WGS) entry which is preliminary data.</text>
</comment>
<dbReference type="InterPro" id="IPR003772">
    <property type="entry name" value="YceD"/>
</dbReference>
<organism evidence="1 2">
    <name type="scientific">Leuconostoc holzapfelii</name>
    <dbReference type="NCBI Taxonomy" id="434464"/>
    <lineage>
        <taxon>Bacteria</taxon>
        <taxon>Bacillati</taxon>
        <taxon>Bacillota</taxon>
        <taxon>Bacilli</taxon>
        <taxon>Lactobacillales</taxon>
        <taxon>Lactobacillaceae</taxon>
        <taxon>Leuconostoc</taxon>
    </lineage>
</organism>
<gene>
    <name evidence="1" type="ORF">HF966_07655</name>
</gene>
<protein>
    <submittedName>
        <fullName evidence="1">DUF177 domain-containing protein</fullName>
    </submittedName>
</protein>
<reference evidence="1 2" key="1">
    <citation type="submission" date="2020-04" db="EMBL/GenBank/DDBJ databases">
        <title>MicrobeNet Type strains.</title>
        <authorList>
            <person name="Nicholson A.C."/>
        </authorList>
    </citation>
    <scope>NUCLEOTIDE SEQUENCE [LARGE SCALE GENOMIC DNA]</scope>
    <source>
        <strain evidence="1 2">CCUG 54536</strain>
    </source>
</reference>
<dbReference type="Pfam" id="PF02620">
    <property type="entry name" value="YceD"/>
    <property type="match status" value="1"/>
</dbReference>
<dbReference type="EMBL" id="JAAXPO010000009">
    <property type="protein sequence ID" value="NKZ19045.1"/>
    <property type="molecule type" value="Genomic_DNA"/>
</dbReference>
<proteinExistence type="predicted"/>
<name>A0A846ZHN8_9LACO</name>
<accession>A0A846ZHN8</accession>
<dbReference type="RefSeq" id="WP_168677629.1">
    <property type="nucleotide sequence ID" value="NZ_BPKV01000011.1"/>
</dbReference>
<sequence>MKFNKNQLQKYRQQALTIDETLDLAGMAQARFENTILALSPLQVTGQIHYVDHDDLLLHAHIVGQVTVPSSRSLAPVELAVDMTIDERYIEEATRLDDFEETDAVFVLENDTLNVDEAILDNIVAALPLQILTPEEVENETLPAGKDWHVISEEAFENEKKAAADQQLDPRLAKLDDFFKE</sequence>
<dbReference type="AlphaFoldDB" id="A0A846ZHN8"/>
<dbReference type="Proteomes" id="UP000590460">
    <property type="component" value="Unassembled WGS sequence"/>
</dbReference>
<evidence type="ECO:0000313" key="2">
    <source>
        <dbReference type="Proteomes" id="UP000590460"/>
    </source>
</evidence>